<evidence type="ECO:0000313" key="2">
    <source>
        <dbReference type="Proteomes" id="UP000232722"/>
    </source>
</evidence>
<sequence length="67" mass="7647">MNAGKRDQIEIFFKKKFISKINYSSLRLLAETKGFRQNGIRETAETSFVKSSRNAETAKPIKIAKLP</sequence>
<gene>
    <name evidence="1" type="ORF">RhiirA5_414204</name>
</gene>
<comment type="caution">
    <text evidence="1">The sequence shown here is derived from an EMBL/GenBank/DDBJ whole genome shotgun (WGS) entry which is preliminary data.</text>
</comment>
<reference evidence="1 2" key="2">
    <citation type="submission" date="2017-09" db="EMBL/GenBank/DDBJ databases">
        <title>Extensive intraspecific genome diversity in a model arbuscular mycorrhizal fungus.</title>
        <authorList>
            <person name="Chen E.C."/>
            <person name="Morin E."/>
            <person name="Beaudet D."/>
            <person name="Noel J."/>
            <person name="Ndikumana S."/>
            <person name="Charron P."/>
            <person name="St-Onge C."/>
            <person name="Giorgi J."/>
            <person name="Grigoriev I.V."/>
            <person name="Roux C."/>
            <person name="Martin F.M."/>
            <person name="Corradi N."/>
        </authorList>
    </citation>
    <scope>NUCLEOTIDE SEQUENCE [LARGE SCALE GENOMIC DNA]</scope>
    <source>
        <strain evidence="1 2">A5</strain>
    </source>
</reference>
<dbReference type="Proteomes" id="UP000232722">
    <property type="component" value="Unassembled WGS sequence"/>
</dbReference>
<reference evidence="1 2" key="1">
    <citation type="submission" date="2016-04" db="EMBL/GenBank/DDBJ databases">
        <title>Genome analyses suggest a sexual origin of heterokaryosis in a supposedly ancient asexual fungus.</title>
        <authorList>
            <person name="Ropars J."/>
            <person name="Sedzielewska K."/>
            <person name="Noel J."/>
            <person name="Charron P."/>
            <person name="Farinelli L."/>
            <person name="Marton T."/>
            <person name="Kruger M."/>
            <person name="Pelin A."/>
            <person name="Brachmann A."/>
            <person name="Corradi N."/>
        </authorList>
    </citation>
    <scope>NUCLEOTIDE SEQUENCE [LARGE SCALE GENOMIC DNA]</scope>
    <source>
        <strain evidence="1 2">A5</strain>
    </source>
</reference>
<accession>A0A2N0PUM9</accession>
<evidence type="ECO:0000313" key="1">
    <source>
        <dbReference type="EMBL" id="PKC10544.1"/>
    </source>
</evidence>
<dbReference type="AlphaFoldDB" id="A0A2N0PUM9"/>
<organism evidence="1 2">
    <name type="scientific">Rhizophagus irregularis</name>
    <dbReference type="NCBI Taxonomy" id="588596"/>
    <lineage>
        <taxon>Eukaryota</taxon>
        <taxon>Fungi</taxon>
        <taxon>Fungi incertae sedis</taxon>
        <taxon>Mucoromycota</taxon>
        <taxon>Glomeromycotina</taxon>
        <taxon>Glomeromycetes</taxon>
        <taxon>Glomerales</taxon>
        <taxon>Glomeraceae</taxon>
        <taxon>Rhizophagus</taxon>
    </lineage>
</organism>
<protein>
    <submittedName>
        <fullName evidence="1">Uncharacterized protein</fullName>
    </submittedName>
</protein>
<dbReference type="EMBL" id="LLXJ01000373">
    <property type="protein sequence ID" value="PKC10544.1"/>
    <property type="molecule type" value="Genomic_DNA"/>
</dbReference>
<proteinExistence type="predicted"/>
<dbReference type="VEuPathDB" id="FungiDB:FUN_016897"/>
<name>A0A2N0PUM9_9GLOM</name>